<dbReference type="NCBIfam" id="TIGR02258">
    <property type="entry name" value="2_5_ligase"/>
    <property type="match status" value="1"/>
</dbReference>
<organism evidence="3 4">
    <name type="scientific">Candidatus Doudnabacteria bacterium RIFCSPHIGHO2_01_FULL_46_24</name>
    <dbReference type="NCBI Taxonomy" id="1817825"/>
    <lineage>
        <taxon>Bacteria</taxon>
        <taxon>Candidatus Doudnaibacteriota</taxon>
    </lineage>
</organism>
<comment type="caution">
    <text evidence="2">Lacks conserved residue(s) required for the propagation of feature annotation.</text>
</comment>
<evidence type="ECO:0000256" key="1">
    <source>
        <dbReference type="ARBA" id="ARBA00022801"/>
    </source>
</evidence>
<sequence length="176" mass="20825">MRIFTAISLPKEIKDRATQIFQGRLPVPYINTTNLHITLNFFGELIDDEQKKVKEIFSQAVIEAKPFEIQFDKLVKFHQQIHMTLKPNPALGKLQSQLEVLFHDSGFLFQDRIYYPHVKLSNLHMDKVMFKDRKIEDFPNEELRQLSFMADRVVLYESKLLLHHAHHTQLIEITLK</sequence>
<dbReference type="GO" id="GO:0004113">
    <property type="term" value="F:2',3'-cyclic-nucleotide 3'-phosphodiesterase activity"/>
    <property type="evidence" value="ECO:0007669"/>
    <property type="project" value="InterPro"/>
</dbReference>
<dbReference type="PANTHER" id="PTHR35561:SF1">
    <property type="entry name" value="RNA 2',3'-CYCLIC PHOSPHODIESTERASE"/>
    <property type="match status" value="1"/>
</dbReference>
<comment type="similarity">
    <text evidence="2">Belongs to the 2H phosphoesterase superfamily. ThpR family.</text>
</comment>
<comment type="function">
    <text evidence="2">Hydrolyzes RNA 2',3'-cyclic phosphodiester to an RNA 2'-phosphomonoester.</text>
</comment>
<keyword evidence="1 2" id="KW-0378">Hydrolase</keyword>
<name>A0A1F5NTY8_9BACT</name>
<protein>
    <recommendedName>
        <fullName evidence="2">RNA 2',3'-cyclic phosphodiesterase</fullName>
        <shortName evidence="2">RNA 2',3'-CPDase</shortName>
        <ecNumber evidence="2">3.1.4.58</ecNumber>
    </recommendedName>
</protein>
<dbReference type="GO" id="GO:0008664">
    <property type="term" value="F:RNA 2',3'-cyclic 3'-phosphodiesterase activity"/>
    <property type="evidence" value="ECO:0007669"/>
    <property type="project" value="UniProtKB-EC"/>
</dbReference>
<feature type="active site" description="Proton donor" evidence="2">
    <location>
        <position position="36"/>
    </location>
</feature>
<evidence type="ECO:0000313" key="4">
    <source>
        <dbReference type="Proteomes" id="UP000178892"/>
    </source>
</evidence>
<dbReference type="AlphaFoldDB" id="A0A1F5NTY8"/>
<proteinExistence type="inferred from homology"/>
<comment type="catalytic activity">
    <reaction evidence="2">
        <text>a 3'-end 2',3'-cyclophospho-ribonucleotide-RNA + H2O = a 3'-end 2'-phospho-ribonucleotide-RNA + H(+)</text>
        <dbReference type="Rhea" id="RHEA:11828"/>
        <dbReference type="Rhea" id="RHEA-COMP:10464"/>
        <dbReference type="Rhea" id="RHEA-COMP:17353"/>
        <dbReference type="ChEBI" id="CHEBI:15377"/>
        <dbReference type="ChEBI" id="CHEBI:15378"/>
        <dbReference type="ChEBI" id="CHEBI:83064"/>
        <dbReference type="ChEBI" id="CHEBI:173113"/>
        <dbReference type="EC" id="3.1.4.58"/>
    </reaction>
</comment>
<evidence type="ECO:0000256" key="2">
    <source>
        <dbReference type="HAMAP-Rule" id="MF_01940"/>
    </source>
</evidence>
<dbReference type="STRING" id="1817825.A2720_01130"/>
<dbReference type="Proteomes" id="UP000178892">
    <property type="component" value="Unassembled WGS sequence"/>
</dbReference>
<dbReference type="InterPro" id="IPR004175">
    <property type="entry name" value="RNA_CPDase"/>
</dbReference>
<dbReference type="EMBL" id="MFEL01000010">
    <property type="protein sequence ID" value="OGE81127.1"/>
    <property type="molecule type" value="Genomic_DNA"/>
</dbReference>
<dbReference type="PANTHER" id="PTHR35561">
    <property type="entry name" value="RNA 2',3'-CYCLIC PHOSPHODIESTERASE"/>
    <property type="match status" value="1"/>
</dbReference>
<dbReference type="SUPFAM" id="SSF55144">
    <property type="entry name" value="LigT-like"/>
    <property type="match status" value="1"/>
</dbReference>
<dbReference type="Gene3D" id="3.90.1140.10">
    <property type="entry name" value="Cyclic phosphodiesterase"/>
    <property type="match status" value="1"/>
</dbReference>
<accession>A0A1F5NTY8</accession>
<dbReference type="GO" id="GO:0016874">
    <property type="term" value="F:ligase activity"/>
    <property type="evidence" value="ECO:0007669"/>
    <property type="project" value="UniProtKB-KW"/>
</dbReference>
<comment type="caution">
    <text evidence="3">The sequence shown here is derived from an EMBL/GenBank/DDBJ whole genome shotgun (WGS) entry which is preliminary data.</text>
</comment>
<gene>
    <name evidence="3" type="ORF">A2720_01130</name>
</gene>
<evidence type="ECO:0000313" key="3">
    <source>
        <dbReference type="EMBL" id="OGE81127.1"/>
    </source>
</evidence>
<dbReference type="EC" id="3.1.4.58" evidence="2"/>
<dbReference type="InterPro" id="IPR009097">
    <property type="entry name" value="Cyclic_Pdiesterase"/>
</dbReference>
<keyword evidence="3" id="KW-0436">Ligase</keyword>
<feature type="short sequence motif" description="HXTX 1" evidence="2">
    <location>
        <begin position="36"/>
        <end position="39"/>
    </location>
</feature>
<feature type="active site" description="Proton acceptor" evidence="2">
    <location>
        <position position="117"/>
    </location>
</feature>
<reference evidence="3 4" key="1">
    <citation type="journal article" date="2016" name="Nat. Commun.">
        <title>Thousands of microbial genomes shed light on interconnected biogeochemical processes in an aquifer system.</title>
        <authorList>
            <person name="Anantharaman K."/>
            <person name="Brown C.T."/>
            <person name="Hug L.A."/>
            <person name="Sharon I."/>
            <person name="Castelle C.J."/>
            <person name="Probst A.J."/>
            <person name="Thomas B.C."/>
            <person name="Singh A."/>
            <person name="Wilkins M.J."/>
            <person name="Karaoz U."/>
            <person name="Brodie E.L."/>
            <person name="Williams K.H."/>
            <person name="Hubbard S.S."/>
            <person name="Banfield J.F."/>
        </authorList>
    </citation>
    <scope>NUCLEOTIDE SEQUENCE [LARGE SCALE GENOMIC DNA]</scope>
</reference>
<dbReference type="Pfam" id="PF13563">
    <property type="entry name" value="2_5_RNA_ligase2"/>
    <property type="match status" value="1"/>
</dbReference>
<dbReference type="HAMAP" id="MF_01940">
    <property type="entry name" value="RNA_CPDase"/>
    <property type="match status" value="1"/>
</dbReference>